<protein>
    <submittedName>
        <fullName evidence="3">D-alanyl-D-alanine carboxypeptidase/D-alanyl-D-alanine-endopeptidase (Penicillin-binding protein 4)</fullName>
        <ecNumber evidence="3">3.4.16.4</ecNumber>
        <ecNumber evidence="3">3.4.21.-</ecNumber>
    </submittedName>
</protein>
<dbReference type="Proteomes" id="UP001234495">
    <property type="component" value="Unassembled WGS sequence"/>
</dbReference>
<gene>
    <name evidence="3" type="ORF">J2S19_001274</name>
</gene>
<dbReference type="GO" id="GO:0009002">
    <property type="term" value="F:serine-type D-Ala-D-Ala carboxypeptidase activity"/>
    <property type="evidence" value="ECO:0007669"/>
    <property type="project" value="UniProtKB-EC"/>
</dbReference>
<evidence type="ECO:0000313" key="4">
    <source>
        <dbReference type="Proteomes" id="UP001234495"/>
    </source>
</evidence>
<dbReference type="Pfam" id="PF02113">
    <property type="entry name" value="Peptidase_S13"/>
    <property type="match status" value="1"/>
</dbReference>
<keyword evidence="3" id="KW-0645">Protease</keyword>
<name>A0ABT9ZCN6_9BACI</name>
<sequence length="489" mass="54532">MKQLIVCSLLIIIHILLWDQHTAFAKNDINRVDNDLTPFIENHPLLKGSLVGISIRSADTGELMYEYNGDKRLTPASNLKLITATTALATLGENYTFSTEIRTDGKIKTSSVYGNLYLVGKGDPTLLPEDIDHFAKVLKKKGIKKITGNLVCDATHFDDISYAVDVPWSDEEAYYGAAVSALTISPNEDYDTGTILLEMSPNAELGKKATITLHPHTEYVHILNHTVTVTDDIKKEVSITRQHGTNTIIIEGTIPLGTKAERHTIAVWEPAKYAITLFKEALYRNGIELEGVVKYNKTPENSQLIYKHKSEPLQQLLIPFMKLSKNSFGDVFIKEMGKLYKQNGTWENGIDTAKNTLTSLGVDANEVVMRDGSGISHQNLVRANDLTTLLYHAKQKEWFPVFYKSLPISGVNDKMQGGTLRNRMSITLLKEKVYAKTGTLTNVSTLSGYVKTNEGPFIFSILLNHLKISDNGKLVEDELLKLFVSKLNQ</sequence>
<evidence type="ECO:0000313" key="3">
    <source>
        <dbReference type="EMBL" id="MDQ0230022.1"/>
    </source>
</evidence>
<reference evidence="3 4" key="1">
    <citation type="submission" date="2023-07" db="EMBL/GenBank/DDBJ databases">
        <title>Genomic Encyclopedia of Type Strains, Phase IV (KMG-IV): sequencing the most valuable type-strain genomes for metagenomic binning, comparative biology and taxonomic classification.</title>
        <authorList>
            <person name="Goeker M."/>
        </authorList>
    </citation>
    <scope>NUCLEOTIDE SEQUENCE [LARGE SCALE GENOMIC DNA]</scope>
    <source>
        <strain evidence="3 4">DSM 29005</strain>
    </source>
</reference>
<evidence type="ECO:0000256" key="1">
    <source>
        <dbReference type="ARBA" id="ARBA00006096"/>
    </source>
</evidence>
<dbReference type="PANTHER" id="PTHR30023">
    <property type="entry name" value="D-ALANYL-D-ALANINE CARBOXYPEPTIDASE"/>
    <property type="match status" value="1"/>
</dbReference>
<comment type="caution">
    <text evidence="3">The sequence shown here is derived from an EMBL/GenBank/DDBJ whole genome shotgun (WGS) entry which is preliminary data.</text>
</comment>
<dbReference type="Gene3D" id="3.40.710.10">
    <property type="entry name" value="DD-peptidase/beta-lactamase superfamily"/>
    <property type="match status" value="1"/>
</dbReference>
<accession>A0ABT9ZCN6</accession>
<dbReference type="EC" id="3.4.16.4" evidence="3"/>
<dbReference type="EMBL" id="JAUSUD010000004">
    <property type="protein sequence ID" value="MDQ0230022.1"/>
    <property type="molecule type" value="Genomic_DNA"/>
</dbReference>
<dbReference type="InterPro" id="IPR000667">
    <property type="entry name" value="Peptidase_S13"/>
</dbReference>
<dbReference type="SUPFAM" id="SSF56601">
    <property type="entry name" value="beta-lactamase/transpeptidase-like"/>
    <property type="match status" value="1"/>
</dbReference>
<dbReference type="PRINTS" id="PR00922">
    <property type="entry name" value="DADACBPTASE3"/>
</dbReference>
<proteinExistence type="inferred from homology"/>
<organism evidence="3 4">
    <name type="scientific">Metabacillus malikii</name>
    <dbReference type="NCBI Taxonomy" id="1504265"/>
    <lineage>
        <taxon>Bacteria</taxon>
        <taxon>Bacillati</taxon>
        <taxon>Bacillota</taxon>
        <taxon>Bacilli</taxon>
        <taxon>Bacillales</taxon>
        <taxon>Bacillaceae</taxon>
        <taxon>Metabacillus</taxon>
    </lineage>
</organism>
<evidence type="ECO:0000256" key="2">
    <source>
        <dbReference type="ARBA" id="ARBA00022801"/>
    </source>
</evidence>
<dbReference type="EC" id="3.4.21.-" evidence="3"/>
<keyword evidence="2 3" id="KW-0378">Hydrolase</keyword>
<dbReference type="PANTHER" id="PTHR30023:SF0">
    <property type="entry name" value="PENICILLIN-SENSITIVE CARBOXYPEPTIDASE A"/>
    <property type="match status" value="1"/>
</dbReference>
<dbReference type="RefSeq" id="WP_307338691.1">
    <property type="nucleotide sequence ID" value="NZ_JAUSUD010000004.1"/>
</dbReference>
<dbReference type="NCBIfam" id="TIGR00666">
    <property type="entry name" value="PBP4"/>
    <property type="match status" value="1"/>
</dbReference>
<keyword evidence="4" id="KW-1185">Reference proteome</keyword>
<dbReference type="InterPro" id="IPR012338">
    <property type="entry name" value="Beta-lactam/transpept-like"/>
</dbReference>
<keyword evidence="3" id="KW-0121">Carboxypeptidase</keyword>
<dbReference type="Gene3D" id="3.50.80.20">
    <property type="entry name" value="D-Ala-D-Ala carboxypeptidase C, peptidase S13"/>
    <property type="match status" value="1"/>
</dbReference>
<comment type="similarity">
    <text evidence="1">Belongs to the peptidase S13 family.</text>
</comment>